<dbReference type="Proteomes" id="UP000826212">
    <property type="component" value="Chromosome"/>
</dbReference>
<gene>
    <name evidence="1" type="ORF">K4L44_04465</name>
</gene>
<evidence type="ECO:0000313" key="1">
    <source>
        <dbReference type="EMBL" id="QZE15087.1"/>
    </source>
</evidence>
<keyword evidence="2" id="KW-1185">Reference proteome</keyword>
<reference evidence="1" key="1">
    <citation type="submission" date="2021-08" db="EMBL/GenBank/DDBJ databases">
        <title>Novel anaerobic bacterium isolated from sea squirt in East Sea, Republic of Korea.</title>
        <authorList>
            <person name="Nguyen T.H."/>
            <person name="Li Z."/>
            <person name="Lee Y.-J."/>
            <person name="Ko J."/>
            <person name="Kim S.-G."/>
        </authorList>
    </citation>
    <scope>NUCLEOTIDE SEQUENCE</scope>
    <source>
        <strain evidence="1">KCTC 25031</strain>
    </source>
</reference>
<protein>
    <submittedName>
        <fullName evidence="1">Uncharacterized protein</fullName>
    </submittedName>
</protein>
<accession>A0AC61NQ30</accession>
<evidence type="ECO:0000313" key="2">
    <source>
        <dbReference type="Proteomes" id="UP000826212"/>
    </source>
</evidence>
<name>A0AC61NQ30_9BACT</name>
<proteinExistence type="predicted"/>
<organism evidence="1 2">
    <name type="scientific">Halosquirtibacter laminarini</name>
    <dbReference type="NCBI Taxonomy" id="3374600"/>
    <lineage>
        <taxon>Bacteria</taxon>
        <taxon>Pseudomonadati</taxon>
        <taxon>Bacteroidota</taxon>
        <taxon>Bacteroidia</taxon>
        <taxon>Marinilabiliales</taxon>
        <taxon>Prolixibacteraceae</taxon>
        <taxon>Halosquirtibacter</taxon>
    </lineage>
</organism>
<sequence>MNVSLKKTLSSIRKDPLKIEKSCTTCENYKIEFQTKEVTDNQKPIQTYIGDKVKVDIKVKYKHLHTCSEDLLSHSIDPGKRWIEWYFQYKQPLFNSIITHGLFILGPWFNHQIDGESMDKPWTNHGQTMDKPWTNHGQTMDKPWTKCL</sequence>
<dbReference type="EMBL" id="CP081303">
    <property type="protein sequence ID" value="QZE15087.1"/>
    <property type="molecule type" value="Genomic_DNA"/>
</dbReference>